<evidence type="ECO:0000313" key="17">
    <source>
        <dbReference type="EMBL" id="CAE0053347.1"/>
    </source>
</evidence>
<evidence type="ECO:0000313" key="18">
    <source>
        <dbReference type="EMBL" id="CAE0053353.1"/>
    </source>
</evidence>
<dbReference type="EMBL" id="HBHW01027609">
    <property type="protein sequence ID" value="CAE0053345.1"/>
    <property type="molecule type" value="Transcribed_RNA"/>
</dbReference>
<dbReference type="EMBL" id="HBHW01027623">
    <property type="protein sequence ID" value="CAE0053358.1"/>
    <property type="molecule type" value="Transcribed_RNA"/>
</dbReference>
<dbReference type="EMBL" id="HBHW01027621">
    <property type="protein sequence ID" value="CAE0053356.1"/>
    <property type="molecule type" value="Transcribed_RNA"/>
</dbReference>
<feature type="compositionally biased region" description="Polar residues" evidence="6">
    <location>
        <begin position="521"/>
        <end position="559"/>
    </location>
</feature>
<evidence type="ECO:0000313" key="9">
    <source>
        <dbReference type="EMBL" id="CAE0053333.1"/>
    </source>
</evidence>
<dbReference type="GO" id="GO:0005634">
    <property type="term" value="C:nucleus"/>
    <property type="evidence" value="ECO:0007669"/>
    <property type="project" value="UniProtKB-SubCell"/>
</dbReference>
<dbReference type="EMBL" id="HBHW01027611">
    <property type="protein sequence ID" value="CAE0053347.1"/>
    <property type="molecule type" value="Transcribed_RNA"/>
</dbReference>
<sequence length="578" mass="62540">MNFDDKSTNSLEDSGGSGDPGMTRVTIWNRVEERKIAGNAAPFAKNLASYLSKHPGCEVYENQDKQVRTRKTMALLPAAPPPQMMPSQQPMLPGMMQGGGYFPMQGGDISQMQYMQMHGMIQRNPHLAANISGNPPAQYQMNAFQAQPQNAGFFQPGQPQDVQQVQATMASQHQAHVQDAHQLQAGHDQNGRKQEDVPMSVASAQAQLQALQKAQQEAQAELERALAYQSTEVNPPAHDTVMAVEDMSTAKPFPIPKKGTPNEKNPAELVHGTSPIKYLLNDDPPTSKGPDNHVWTISNTTSSFRTSGSSALKHGDEIRFLADGSKDHANTRFVGEALDLSPHSRGKAIDIPGRGGNRLAEFSPVGESSLSDSFKPSLGKPSNIPSQTVINGGLAMSIDQRDFGSTPLDIRRKPTIAESPLKSSFNEMGSLRFNDIGSLKSHDLGSLRSNGRELPSLRERDDPATNGVPIPIPVYRGASRTTRRPFESGGNDGLGEFFSPTNFCSPSDLLTLSRTPDGARNGNQAERNSMSSRAGANIQAGSQNTPANPSQFGSQNFSGINDDLGQHNVFLDLEDMKF</sequence>
<evidence type="ECO:0000256" key="6">
    <source>
        <dbReference type="SAM" id="MobiDB-lite"/>
    </source>
</evidence>
<evidence type="ECO:0000313" key="11">
    <source>
        <dbReference type="EMBL" id="CAE0053336.1"/>
    </source>
</evidence>
<evidence type="ECO:0000313" key="16">
    <source>
        <dbReference type="EMBL" id="CAE0053346.1"/>
    </source>
</evidence>
<protein>
    <recommendedName>
        <fullName evidence="7">BRK domain-containing protein</fullName>
    </recommendedName>
</protein>
<dbReference type="EMBL" id="HBHW01027620">
    <property type="protein sequence ID" value="CAE0053355.1"/>
    <property type="molecule type" value="Transcribed_RNA"/>
</dbReference>
<reference evidence="14" key="1">
    <citation type="submission" date="2021-01" db="EMBL/GenBank/DDBJ databases">
        <authorList>
            <person name="Corre E."/>
            <person name="Pelletier E."/>
            <person name="Niang G."/>
            <person name="Scheremetjew M."/>
            <person name="Finn R."/>
            <person name="Kale V."/>
            <person name="Holt S."/>
            <person name="Cochrane G."/>
            <person name="Meng A."/>
            <person name="Brown T."/>
            <person name="Cohen L."/>
        </authorList>
    </citation>
    <scope>NUCLEOTIDE SEQUENCE</scope>
    <source>
        <strain evidence="14">CCMP 769</strain>
    </source>
</reference>
<keyword evidence="3" id="KW-0804">Transcription</keyword>
<evidence type="ECO:0000313" key="13">
    <source>
        <dbReference type="EMBL" id="CAE0053342.1"/>
    </source>
</evidence>
<gene>
    <name evidence="8" type="ORF">RMAR00112_LOCUS21360</name>
    <name evidence="9" type="ORF">RMAR00112_LOCUS21361</name>
    <name evidence="10" type="ORF">RMAR00112_LOCUS21363</name>
    <name evidence="11" type="ORF">RMAR00112_LOCUS21364</name>
    <name evidence="12" type="ORF">RMAR00112_LOCUS21369</name>
    <name evidence="13" type="ORF">RMAR00112_LOCUS21370</name>
    <name evidence="14" type="ORF">RMAR00112_LOCUS21372</name>
    <name evidence="15" type="ORF">RMAR00112_LOCUS21373</name>
    <name evidence="16" type="ORF">RMAR00112_LOCUS21374</name>
    <name evidence="17" type="ORF">RMAR00112_LOCUS21375</name>
    <name evidence="18" type="ORF">RMAR00112_LOCUS21381</name>
    <name evidence="19" type="ORF">RMAR00112_LOCUS21382</name>
    <name evidence="20" type="ORF">RMAR00112_LOCUS21383</name>
    <name evidence="21" type="ORF">RMAR00112_LOCUS21384</name>
    <name evidence="22" type="ORF">RMAR00112_LOCUS21386</name>
    <name evidence="23" type="ORF">RMAR00112_LOCUS21391</name>
    <name evidence="24" type="ORF">RMAR00112_LOCUS21392</name>
</gene>
<dbReference type="EMBL" id="HBHW01027598">
    <property type="protein sequence ID" value="CAE0053335.1"/>
    <property type="molecule type" value="Transcribed_RNA"/>
</dbReference>
<organism evidence="14">
    <name type="scientific">Rhodosorus marinus</name>
    <dbReference type="NCBI Taxonomy" id="101924"/>
    <lineage>
        <taxon>Eukaryota</taxon>
        <taxon>Rhodophyta</taxon>
        <taxon>Stylonematophyceae</taxon>
        <taxon>Stylonematales</taxon>
        <taxon>Stylonemataceae</taxon>
        <taxon>Rhodosorus</taxon>
    </lineage>
</organism>
<evidence type="ECO:0000313" key="21">
    <source>
        <dbReference type="EMBL" id="CAE0053356.1"/>
    </source>
</evidence>
<dbReference type="SUPFAM" id="SSF160481">
    <property type="entry name" value="BRK domain-like"/>
    <property type="match status" value="1"/>
</dbReference>
<evidence type="ECO:0000313" key="12">
    <source>
        <dbReference type="EMBL" id="CAE0053341.1"/>
    </source>
</evidence>
<proteinExistence type="predicted"/>
<dbReference type="EMBL" id="HBHW01027595">
    <property type="protein sequence ID" value="CAE0053332.1"/>
    <property type="molecule type" value="Transcribed_RNA"/>
</dbReference>
<evidence type="ECO:0000259" key="7">
    <source>
        <dbReference type="Pfam" id="PF07533"/>
    </source>
</evidence>
<keyword evidence="5" id="KW-0175">Coiled coil</keyword>
<feature type="coiled-coil region" evidence="5">
    <location>
        <begin position="201"/>
        <end position="231"/>
    </location>
</feature>
<evidence type="ECO:0000313" key="23">
    <source>
        <dbReference type="EMBL" id="CAE0053363.1"/>
    </source>
</evidence>
<evidence type="ECO:0000313" key="8">
    <source>
        <dbReference type="EMBL" id="CAE0053332.1"/>
    </source>
</evidence>
<dbReference type="Gene3D" id="3.40.5.120">
    <property type="match status" value="1"/>
</dbReference>
<feature type="region of interest" description="Disordered" evidence="6">
    <location>
        <begin position="1"/>
        <end position="23"/>
    </location>
</feature>
<evidence type="ECO:0000256" key="3">
    <source>
        <dbReference type="ARBA" id="ARBA00023163"/>
    </source>
</evidence>
<dbReference type="EMBL" id="HBHW01027618">
    <property type="protein sequence ID" value="CAE0053353.1"/>
    <property type="molecule type" value="Transcribed_RNA"/>
</dbReference>
<evidence type="ECO:0000313" key="15">
    <source>
        <dbReference type="EMBL" id="CAE0053345.1"/>
    </source>
</evidence>
<keyword evidence="4" id="KW-0539">Nucleus</keyword>
<dbReference type="EMBL" id="HBHW01027629">
    <property type="protein sequence ID" value="CAE0053364.1"/>
    <property type="molecule type" value="Transcribed_RNA"/>
</dbReference>
<feature type="region of interest" description="Disordered" evidence="6">
    <location>
        <begin position="175"/>
        <end position="199"/>
    </location>
</feature>
<evidence type="ECO:0000256" key="5">
    <source>
        <dbReference type="SAM" id="Coils"/>
    </source>
</evidence>
<evidence type="ECO:0000313" key="19">
    <source>
        <dbReference type="EMBL" id="CAE0053354.1"/>
    </source>
</evidence>
<evidence type="ECO:0000313" key="10">
    <source>
        <dbReference type="EMBL" id="CAE0053335.1"/>
    </source>
</evidence>
<dbReference type="InterPro" id="IPR037259">
    <property type="entry name" value="BRK_sf"/>
</dbReference>
<dbReference type="EMBL" id="HBHW01027619">
    <property type="protein sequence ID" value="CAE0053354.1"/>
    <property type="molecule type" value="Transcribed_RNA"/>
</dbReference>
<dbReference type="AlphaFoldDB" id="A0A7S2ZZB2"/>
<feature type="compositionally biased region" description="Polar residues" evidence="6">
    <location>
        <begin position="499"/>
        <end position="514"/>
    </location>
</feature>
<evidence type="ECO:0000256" key="2">
    <source>
        <dbReference type="ARBA" id="ARBA00023015"/>
    </source>
</evidence>
<keyword evidence="2" id="KW-0805">Transcription regulation</keyword>
<evidence type="ECO:0000256" key="1">
    <source>
        <dbReference type="ARBA" id="ARBA00004123"/>
    </source>
</evidence>
<dbReference type="EMBL" id="HBHW01027599">
    <property type="protein sequence ID" value="CAE0053336.1"/>
    <property type="molecule type" value="Transcribed_RNA"/>
</dbReference>
<comment type="subcellular location">
    <subcellularLocation>
        <location evidence="1">Nucleus</location>
    </subcellularLocation>
</comment>
<dbReference type="InterPro" id="IPR006576">
    <property type="entry name" value="BRK_domain"/>
</dbReference>
<evidence type="ECO:0000256" key="4">
    <source>
        <dbReference type="ARBA" id="ARBA00023242"/>
    </source>
</evidence>
<feature type="domain" description="BRK" evidence="7">
    <location>
        <begin position="23"/>
        <end position="60"/>
    </location>
</feature>
<dbReference type="EMBL" id="HBHW01027610">
    <property type="protein sequence ID" value="CAE0053346.1"/>
    <property type="molecule type" value="Transcribed_RNA"/>
</dbReference>
<evidence type="ECO:0000313" key="20">
    <source>
        <dbReference type="EMBL" id="CAE0053355.1"/>
    </source>
</evidence>
<dbReference type="EMBL" id="HBHW01027608">
    <property type="protein sequence ID" value="CAE0053344.1"/>
    <property type="molecule type" value="Transcribed_RNA"/>
</dbReference>
<feature type="region of interest" description="Disordered" evidence="6">
    <location>
        <begin position="447"/>
        <end position="559"/>
    </location>
</feature>
<name>A0A7S2ZZB2_9RHOD</name>
<evidence type="ECO:0000313" key="14">
    <source>
        <dbReference type="EMBL" id="CAE0053344.1"/>
    </source>
</evidence>
<dbReference type="EMBL" id="HBHW01027628">
    <property type="protein sequence ID" value="CAE0053363.1"/>
    <property type="molecule type" value="Transcribed_RNA"/>
</dbReference>
<evidence type="ECO:0000313" key="22">
    <source>
        <dbReference type="EMBL" id="CAE0053358.1"/>
    </source>
</evidence>
<accession>A0A7S2ZZB2</accession>
<dbReference type="EMBL" id="HBHW01027596">
    <property type="protein sequence ID" value="CAE0053333.1"/>
    <property type="molecule type" value="Transcribed_RNA"/>
</dbReference>
<evidence type="ECO:0000313" key="24">
    <source>
        <dbReference type="EMBL" id="CAE0053364.1"/>
    </source>
</evidence>
<dbReference type="EMBL" id="HBHW01027606">
    <property type="protein sequence ID" value="CAE0053342.1"/>
    <property type="molecule type" value="Transcribed_RNA"/>
</dbReference>
<dbReference type="EMBL" id="HBHW01027605">
    <property type="protein sequence ID" value="CAE0053341.1"/>
    <property type="molecule type" value="Transcribed_RNA"/>
</dbReference>
<dbReference type="Pfam" id="PF07533">
    <property type="entry name" value="BRK"/>
    <property type="match status" value="1"/>
</dbReference>